<dbReference type="AlphaFoldDB" id="A0A0L8H1D8"/>
<sequence>MMCTYNFSHKIIHLFSGVHTRAHMRTHAHAHTHTHTHTEDRGEKDLLLYISEEGSNSRWC</sequence>
<name>A0A0L8H1D8_OCTBM</name>
<protein>
    <submittedName>
        <fullName evidence="1">Uncharacterized protein</fullName>
    </submittedName>
</protein>
<organism evidence="1">
    <name type="scientific">Octopus bimaculoides</name>
    <name type="common">California two-spotted octopus</name>
    <dbReference type="NCBI Taxonomy" id="37653"/>
    <lineage>
        <taxon>Eukaryota</taxon>
        <taxon>Metazoa</taxon>
        <taxon>Spiralia</taxon>
        <taxon>Lophotrochozoa</taxon>
        <taxon>Mollusca</taxon>
        <taxon>Cephalopoda</taxon>
        <taxon>Coleoidea</taxon>
        <taxon>Octopodiformes</taxon>
        <taxon>Octopoda</taxon>
        <taxon>Incirrata</taxon>
        <taxon>Octopodidae</taxon>
        <taxon>Octopus</taxon>
    </lineage>
</organism>
<dbReference type="EMBL" id="KQ419605">
    <property type="protein sequence ID" value="KOF82939.1"/>
    <property type="molecule type" value="Genomic_DNA"/>
</dbReference>
<evidence type="ECO:0000313" key="1">
    <source>
        <dbReference type="EMBL" id="KOF82939.1"/>
    </source>
</evidence>
<proteinExistence type="predicted"/>
<reference evidence="1" key="1">
    <citation type="submission" date="2015-07" db="EMBL/GenBank/DDBJ databases">
        <title>MeaNS - Measles Nucleotide Surveillance Program.</title>
        <authorList>
            <person name="Tran T."/>
            <person name="Druce J."/>
        </authorList>
    </citation>
    <scope>NUCLEOTIDE SEQUENCE</scope>
    <source>
        <strain evidence="1">UCB-OBI-ISO-001</strain>
        <tissue evidence="1">Gonad</tissue>
    </source>
</reference>
<gene>
    <name evidence="1" type="ORF">OCBIM_22024638mg</name>
</gene>
<accession>A0A0L8H1D8</accession>